<comment type="caution">
    <text evidence="5">The sequence shown here is derived from an EMBL/GenBank/DDBJ whole genome shotgun (WGS) entry which is preliminary data.</text>
</comment>
<protein>
    <recommendedName>
        <fullName evidence="6">Branched-chain-amino-acid transaminase</fullName>
    </recommendedName>
</protein>
<dbReference type="Gene3D" id="3.20.10.10">
    <property type="entry name" value="D-amino Acid Aminotransferase, subunit A, domain 2"/>
    <property type="match status" value="1"/>
</dbReference>
<evidence type="ECO:0008006" key="6">
    <source>
        <dbReference type="Google" id="ProtNLM"/>
    </source>
</evidence>
<keyword evidence="3" id="KW-0663">Pyridoxal phosphate</keyword>
<sequence length="117" mass="12718">MGTVLPGITRMSCMELLNQWGYTVDTSRLAIEDVMQADRDGKLEEVFGTGTAAVISPVGELKYKDEVAHIGGGNIGEVTQLPKEDINTRIPKVEPAPDVMEPEPTDEMPLLDDGQHP</sequence>
<dbReference type="GO" id="GO:0004084">
    <property type="term" value="F:branched-chain-amino-acid transaminase activity"/>
    <property type="evidence" value="ECO:0007669"/>
    <property type="project" value="InterPro"/>
</dbReference>
<feature type="region of interest" description="Disordered" evidence="4">
    <location>
        <begin position="85"/>
        <end position="117"/>
    </location>
</feature>
<dbReference type="GO" id="GO:0009081">
    <property type="term" value="P:branched-chain amino acid metabolic process"/>
    <property type="evidence" value="ECO:0007669"/>
    <property type="project" value="InterPro"/>
</dbReference>
<organism evidence="5">
    <name type="scientific">bioreactor metagenome</name>
    <dbReference type="NCBI Taxonomy" id="1076179"/>
    <lineage>
        <taxon>unclassified sequences</taxon>
        <taxon>metagenomes</taxon>
        <taxon>ecological metagenomes</taxon>
    </lineage>
</organism>
<evidence type="ECO:0000256" key="3">
    <source>
        <dbReference type="ARBA" id="ARBA00022898"/>
    </source>
</evidence>
<dbReference type="InterPro" id="IPR036038">
    <property type="entry name" value="Aminotransferase-like"/>
</dbReference>
<dbReference type="InterPro" id="IPR043132">
    <property type="entry name" value="BCAT-like_C"/>
</dbReference>
<feature type="compositionally biased region" description="Acidic residues" evidence="4">
    <location>
        <begin position="100"/>
        <end position="110"/>
    </location>
</feature>
<dbReference type="PANTHER" id="PTHR11825">
    <property type="entry name" value="SUBGROUP IIII AMINOTRANSFERASE"/>
    <property type="match status" value="1"/>
</dbReference>
<accession>A0A645IT67</accession>
<comment type="similarity">
    <text evidence="2">Belongs to the class-IV pyridoxal-phosphate-dependent aminotransferase family.</text>
</comment>
<comment type="cofactor">
    <cofactor evidence="1">
        <name>pyridoxal 5'-phosphate</name>
        <dbReference type="ChEBI" id="CHEBI:597326"/>
    </cofactor>
</comment>
<evidence type="ECO:0000256" key="1">
    <source>
        <dbReference type="ARBA" id="ARBA00001933"/>
    </source>
</evidence>
<proteinExistence type="inferred from homology"/>
<evidence type="ECO:0000313" key="5">
    <source>
        <dbReference type="EMBL" id="MPN53599.1"/>
    </source>
</evidence>
<dbReference type="AlphaFoldDB" id="A0A645IT67"/>
<evidence type="ECO:0000256" key="2">
    <source>
        <dbReference type="ARBA" id="ARBA00009320"/>
    </source>
</evidence>
<dbReference type="InterPro" id="IPR005786">
    <property type="entry name" value="B_amino_transII"/>
</dbReference>
<dbReference type="SUPFAM" id="SSF56752">
    <property type="entry name" value="D-aminoacid aminotransferase-like PLP-dependent enzymes"/>
    <property type="match status" value="1"/>
</dbReference>
<name>A0A645IT67_9ZZZZ</name>
<evidence type="ECO:0000256" key="4">
    <source>
        <dbReference type="SAM" id="MobiDB-lite"/>
    </source>
</evidence>
<dbReference type="EMBL" id="VSSQ01120881">
    <property type="protein sequence ID" value="MPN53599.1"/>
    <property type="molecule type" value="Genomic_DNA"/>
</dbReference>
<dbReference type="PANTHER" id="PTHR11825:SF44">
    <property type="entry name" value="BRANCHED-CHAIN-AMINO-ACID AMINOTRANSFERASE"/>
    <property type="match status" value="1"/>
</dbReference>
<reference evidence="5" key="1">
    <citation type="submission" date="2019-08" db="EMBL/GenBank/DDBJ databases">
        <authorList>
            <person name="Kucharzyk K."/>
            <person name="Murdoch R.W."/>
            <person name="Higgins S."/>
            <person name="Loffler F."/>
        </authorList>
    </citation>
    <scope>NUCLEOTIDE SEQUENCE</scope>
</reference>
<gene>
    <name evidence="5" type="ORF">SDC9_201263</name>
</gene>